<name>A0ACD0NTX4_9BASI</name>
<dbReference type="EMBL" id="KZ820076">
    <property type="protein sequence ID" value="PWN49256.1"/>
    <property type="molecule type" value="Genomic_DNA"/>
</dbReference>
<accession>A0ACD0NTX4</accession>
<dbReference type="Proteomes" id="UP000245626">
    <property type="component" value="Unassembled WGS sequence"/>
</dbReference>
<sequence>MTNPYYPQGGPSLKGMANLIKSSDTKNIIIMAGAGISTSAVPPIPDFRSPSTGLYANLAKYDLPYPEAIFDISYFHQKPQPFFTLSKELYPGKFKPSLAHVFFKLLHDKGKLLTVFTQNVDTLERIAGLPPSSIVEAHGSFASSTCTKCKRKVDESWMKEKVLRGEIAYCPHPKCPSALSKVGAHSASSSRALVKPDIVFFGEGLPKRFFEKVRDFKSCDLLIVMGTSLQVEPFASLINAVPESCPRALINLERVGELAAYSGHGMSSTMREEGFDFEGCTLGGKHMARDFFFQGKADDSVRLLARECGWEEELQALLRETYDRLDREWGLGQTQSQNDTVTAPAGSASTDQIDDLDVLASKLGSTGLGEAIHLAKKDGVDSSEYAARLVEKHIRDLIEKNQSENKAASSSPSTPHDNLPSRPLVVGLQGPHACG</sequence>
<keyword evidence="2" id="KW-1185">Reference proteome</keyword>
<organism evidence="1 2">
    <name type="scientific">Violaceomyces palustris</name>
    <dbReference type="NCBI Taxonomy" id="1673888"/>
    <lineage>
        <taxon>Eukaryota</taxon>
        <taxon>Fungi</taxon>
        <taxon>Dikarya</taxon>
        <taxon>Basidiomycota</taxon>
        <taxon>Ustilaginomycotina</taxon>
        <taxon>Ustilaginomycetes</taxon>
        <taxon>Violaceomycetales</taxon>
        <taxon>Violaceomycetaceae</taxon>
        <taxon>Violaceomyces</taxon>
    </lineage>
</organism>
<reference evidence="1 2" key="1">
    <citation type="journal article" date="2018" name="Mol. Biol. Evol.">
        <title>Broad Genomic Sampling Reveals a Smut Pathogenic Ancestry of the Fungal Clade Ustilaginomycotina.</title>
        <authorList>
            <person name="Kijpornyongpan T."/>
            <person name="Mondo S.J."/>
            <person name="Barry K."/>
            <person name="Sandor L."/>
            <person name="Lee J."/>
            <person name="Lipzen A."/>
            <person name="Pangilinan J."/>
            <person name="LaButti K."/>
            <person name="Hainaut M."/>
            <person name="Henrissat B."/>
            <person name="Grigoriev I.V."/>
            <person name="Spatafora J.W."/>
            <person name="Aime M.C."/>
        </authorList>
    </citation>
    <scope>NUCLEOTIDE SEQUENCE [LARGE SCALE GENOMIC DNA]</scope>
    <source>
        <strain evidence="1 2">SA 807</strain>
    </source>
</reference>
<evidence type="ECO:0000313" key="2">
    <source>
        <dbReference type="Proteomes" id="UP000245626"/>
    </source>
</evidence>
<evidence type="ECO:0000313" key="1">
    <source>
        <dbReference type="EMBL" id="PWN49256.1"/>
    </source>
</evidence>
<protein>
    <submittedName>
        <fullName evidence="1">NAD-dependent deacetylase sirtuin-2</fullName>
    </submittedName>
</protein>
<proteinExistence type="predicted"/>
<gene>
    <name evidence="1" type="ORF">IE53DRAFT_155209</name>
</gene>